<accession>A0A7C8UKT8</accession>
<organism evidence="1 2">
    <name type="scientific">Orbilia oligospora</name>
    <name type="common">Nematode-trapping fungus</name>
    <name type="synonym">Arthrobotrys oligospora</name>
    <dbReference type="NCBI Taxonomy" id="2813651"/>
    <lineage>
        <taxon>Eukaryota</taxon>
        <taxon>Fungi</taxon>
        <taxon>Dikarya</taxon>
        <taxon>Ascomycota</taxon>
        <taxon>Pezizomycotina</taxon>
        <taxon>Orbiliomycetes</taxon>
        <taxon>Orbiliales</taxon>
        <taxon>Orbiliaceae</taxon>
        <taxon>Orbilia</taxon>
    </lineage>
</organism>
<dbReference type="Proteomes" id="UP000472727">
    <property type="component" value="Unassembled WGS sequence"/>
</dbReference>
<protein>
    <submittedName>
        <fullName evidence="1">Uncharacterized protein</fullName>
    </submittedName>
</protein>
<gene>
    <name evidence="1" type="ORF">TWF106_007161</name>
</gene>
<dbReference type="AlphaFoldDB" id="A0A7C8UKT8"/>
<evidence type="ECO:0000313" key="2">
    <source>
        <dbReference type="Proteomes" id="UP000472727"/>
    </source>
</evidence>
<proteinExistence type="predicted"/>
<reference evidence="1 2" key="1">
    <citation type="submission" date="2019-06" db="EMBL/GenBank/DDBJ databases">
        <authorList>
            <person name="Palmer J.M."/>
        </authorList>
    </citation>
    <scope>NUCLEOTIDE SEQUENCE [LARGE SCALE GENOMIC DNA]</scope>
    <source>
        <strain evidence="1 2">TWF106</strain>
    </source>
</reference>
<sequence>MRSEIYCESSAIAQETSQRIEWIFTSLNGLLSKFSDYRFIIYIYYKHLGLLAGNSNIGDESNY</sequence>
<dbReference type="EMBL" id="WIWS01000037">
    <property type="protein sequence ID" value="KAF3219319.1"/>
    <property type="molecule type" value="Genomic_DNA"/>
</dbReference>
<evidence type="ECO:0000313" key="1">
    <source>
        <dbReference type="EMBL" id="KAF3219319.1"/>
    </source>
</evidence>
<comment type="caution">
    <text evidence="1">The sequence shown here is derived from an EMBL/GenBank/DDBJ whole genome shotgun (WGS) entry which is preliminary data.</text>
</comment>
<name>A0A7C8UKT8_ORBOL</name>